<keyword evidence="3" id="KW-1185">Reference proteome</keyword>
<dbReference type="RefSeq" id="WP_021071878.1">
    <property type="nucleotide sequence ID" value="NZ_ATDL01000022.1"/>
</dbReference>
<evidence type="ECO:0000313" key="3">
    <source>
        <dbReference type="Proteomes" id="UP000016584"/>
    </source>
</evidence>
<evidence type="ECO:0000313" key="2">
    <source>
        <dbReference type="EMBL" id="ERJ57147.1"/>
    </source>
</evidence>
<reference evidence="2 3" key="1">
    <citation type="journal article" date="2013" name="Genome Announc.">
        <title>The Draft Genome Sequence of Sphingomonas paucimobilis Strain HER1398 (Proteobacteria), Host to the Giant PAU Phage, Indicates That It Is a Member of the Genus Sphingobacterium (Bacteroidetes).</title>
        <authorList>
            <person name="White R.A.III."/>
            <person name="Suttle C.A."/>
        </authorList>
    </citation>
    <scope>NUCLEOTIDE SEQUENCE [LARGE SCALE GENOMIC DNA]</scope>
    <source>
        <strain evidence="2 3">HER1398</strain>
    </source>
</reference>
<dbReference type="Proteomes" id="UP000016584">
    <property type="component" value="Unassembled WGS sequence"/>
</dbReference>
<dbReference type="STRING" id="1346330.M472_00060"/>
<name>U2HNX6_9SPHI</name>
<dbReference type="Gene3D" id="3.40.50.300">
    <property type="entry name" value="P-loop containing nucleotide triphosphate hydrolases"/>
    <property type="match status" value="1"/>
</dbReference>
<comment type="caution">
    <text evidence="2">The sequence shown here is derived from an EMBL/GenBank/DDBJ whole genome shotgun (WGS) entry which is preliminary data.</text>
</comment>
<feature type="domain" description="KAP NTPase" evidence="1">
    <location>
        <begin position="18"/>
        <end position="237"/>
    </location>
</feature>
<sequence>MEPRFIKKIFDDYLKSNSKNALLINGEWGSGKTYFYKQELEPIIKKAKFKPYYVSLNGLSTVAALEQALLVSLFVKTDNKEIRKTIKVGEKVLNTISSIFVNRSAESLLSDTVVNFVPFENKILCFDDLERCDIPLRQLLGYLNNLAEHRGAKILILSDETKIDSTDNNYSDIKEKLIGRVLNFEQDLSGILISLLTAYENNKEYKSFLLKYNGYILSQFHTTKLRNLRTIFFCLDIIEKLFRALEELEDEIVLKEVLEFVLLIAIDFKEGRLVSSDYQDYKGLNALSHVIFDLKEEDSEVDASKIYARSFCRRFSLSERYHFTFYTSLYRYILSGYLDKDEFNKELQDRKKLNATIEQQEFNELITYNFRRLSEERFTELLNRVKRSAENGVFSIYEYAQFADFYFFFSDHGLTSLTYKDINAVVDRGLNIAKQRKEINKDHFGNMIHFKKENSETELVKSKVVDLHNEILAKGQDSINQQVNKSLIEGDTESLRALFEEYRHSPLLVSNIKVEELFSSLLLAENKCLALFCNLLHERYCSVSNIKKFLVEDRIFLIDLEDRIKNTIIVQKPAGVKIFNLHQLGKLLTEAISKLS</sequence>
<dbReference type="InterPro" id="IPR011646">
    <property type="entry name" value="KAP_P-loop"/>
</dbReference>
<accession>U2HNX6</accession>
<dbReference type="Pfam" id="PF07693">
    <property type="entry name" value="KAP_NTPase"/>
    <property type="match status" value="1"/>
</dbReference>
<dbReference type="AlphaFoldDB" id="U2HNX6"/>
<gene>
    <name evidence="2" type="ORF">M472_00060</name>
</gene>
<dbReference type="OrthoDB" id="88903at2"/>
<evidence type="ECO:0000259" key="1">
    <source>
        <dbReference type="Pfam" id="PF07693"/>
    </source>
</evidence>
<organism evidence="2 3">
    <name type="scientific">Sphingobacterium paucimobilis HER1398</name>
    <dbReference type="NCBI Taxonomy" id="1346330"/>
    <lineage>
        <taxon>Bacteria</taxon>
        <taxon>Pseudomonadati</taxon>
        <taxon>Bacteroidota</taxon>
        <taxon>Sphingobacteriia</taxon>
        <taxon>Sphingobacteriales</taxon>
        <taxon>Sphingobacteriaceae</taxon>
        <taxon>Sphingobacterium</taxon>
    </lineage>
</organism>
<dbReference type="SUPFAM" id="SSF52540">
    <property type="entry name" value="P-loop containing nucleoside triphosphate hydrolases"/>
    <property type="match status" value="1"/>
</dbReference>
<proteinExistence type="predicted"/>
<dbReference type="InterPro" id="IPR027417">
    <property type="entry name" value="P-loop_NTPase"/>
</dbReference>
<dbReference type="PATRIC" id="fig|1346330.5.peg.3872"/>
<dbReference type="eggNOG" id="COG4928">
    <property type="taxonomic scope" value="Bacteria"/>
</dbReference>
<protein>
    <recommendedName>
        <fullName evidence="1">KAP NTPase domain-containing protein</fullName>
    </recommendedName>
</protein>
<dbReference type="EMBL" id="ATDL01000022">
    <property type="protein sequence ID" value="ERJ57147.1"/>
    <property type="molecule type" value="Genomic_DNA"/>
</dbReference>